<organism evidence="3 4">
    <name type="scientific">Agaribacillus aureus</name>
    <dbReference type="NCBI Taxonomy" id="3051825"/>
    <lineage>
        <taxon>Bacteria</taxon>
        <taxon>Pseudomonadati</taxon>
        <taxon>Bacteroidota</taxon>
        <taxon>Cytophagia</taxon>
        <taxon>Cytophagales</taxon>
        <taxon>Splendidivirgaceae</taxon>
        <taxon>Agaribacillus</taxon>
    </lineage>
</organism>
<feature type="domain" description="AB hydrolase-1" evidence="2">
    <location>
        <begin position="84"/>
        <end position="251"/>
    </location>
</feature>
<sequence>MMGIKLYSINLLLALPLLVTDGCDRSEGQLSQDKSCPFDTSGMSVKINCGYLEVPENRASPNGRTIEIAYAVIKSKDRHAQLEPVVYLMGGPGGSSLNNIRYWSRHAIVEKRDMILVDQRGTGFSRPNLCPEVGLETVNVMAKDFSPEEEYKRLNELAMACKTSLIASGIDLGAFNSKENAADLEDLRIHLGHEKWNLYGGSYGTRLALTMMRDYPAGIRSVILSGPFPPNANMYAELIPNFDRSLSKFFQVCEENPDCNNKYPGLKDKFREIIPQLIDTPVTFEYRGQPFIINAQDALLIIHQLLYSKTTLGQVPGFIEALKSKDEEVISKALKPLLQRSGAIDMGMYFSVQAFDELPFNGAAEYAQSLEELDDYKPGLAFFNSDVRILPEWHDARADETENLPVESNIPTLILVGQLDPVTPPSYAALTAATLPNSYLYEFPLMSHNLFSYCPTEVFLAFLDNPFSPPESSCTKQLPYIKFK</sequence>
<dbReference type="SUPFAM" id="SSF53474">
    <property type="entry name" value="alpha/beta-Hydrolases"/>
    <property type="match status" value="1"/>
</dbReference>
<dbReference type="InterPro" id="IPR005944">
    <property type="entry name" value="Pro_iminopeptidase"/>
</dbReference>
<dbReference type="InterPro" id="IPR029058">
    <property type="entry name" value="AB_hydrolase_fold"/>
</dbReference>
<reference evidence="3" key="1">
    <citation type="submission" date="2023-06" db="EMBL/GenBank/DDBJ databases">
        <title>Genomic of Agaribacillus aureum.</title>
        <authorList>
            <person name="Wang G."/>
        </authorList>
    </citation>
    <scope>NUCLEOTIDE SEQUENCE</scope>
    <source>
        <strain evidence="3">BMA12</strain>
    </source>
</reference>
<dbReference type="Pfam" id="PF00561">
    <property type="entry name" value="Abhydrolase_1"/>
    <property type="match status" value="1"/>
</dbReference>
<name>A0ABT8L095_9BACT</name>
<dbReference type="PANTHER" id="PTHR43722:SF1">
    <property type="entry name" value="PROLINE IMINOPEPTIDASE"/>
    <property type="match status" value="1"/>
</dbReference>
<evidence type="ECO:0000256" key="1">
    <source>
        <dbReference type="ARBA" id="ARBA00021843"/>
    </source>
</evidence>
<comment type="caution">
    <text evidence="3">The sequence shown here is derived from an EMBL/GenBank/DDBJ whole genome shotgun (WGS) entry which is preliminary data.</text>
</comment>
<evidence type="ECO:0000313" key="4">
    <source>
        <dbReference type="Proteomes" id="UP001172083"/>
    </source>
</evidence>
<evidence type="ECO:0000259" key="2">
    <source>
        <dbReference type="Pfam" id="PF00561"/>
    </source>
</evidence>
<dbReference type="RefSeq" id="WP_346756487.1">
    <property type="nucleotide sequence ID" value="NZ_JAUJEB010000001.1"/>
</dbReference>
<accession>A0ABT8L095</accession>
<dbReference type="PANTHER" id="PTHR43722">
    <property type="entry name" value="PROLINE IMINOPEPTIDASE"/>
    <property type="match status" value="1"/>
</dbReference>
<dbReference type="Gene3D" id="3.40.50.1820">
    <property type="entry name" value="alpha/beta hydrolase"/>
    <property type="match status" value="1"/>
</dbReference>
<dbReference type="EMBL" id="JAUJEB010000001">
    <property type="protein sequence ID" value="MDN5211152.1"/>
    <property type="molecule type" value="Genomic_DNA"/>
</dbReference>
<dbReference type="InterPro" id="IPR000073">
    <property type="entry name" value="AB_hydrolase_1"/>
</dbReference>
<keyword evidence="3" id="KW-0378">Hydrolase</keyword>
<keyword evidence="4" id="KW-1185">Reference proteome</keyword>
<proteinExistence type="predicted"/>
<protein>
    <recommendedName>
        <fullName evidence="1">Proline iminopeptidase</fullName>
    </recommendedName>
</protein>
<dbReference type="GO" id="GO:0016787">
    <property type="term" value="F:hydrolase activity"/>
    <property type="evidence" value="ECO:0007669"/>
    <property type="project" value="UniProtKB-KW"/>
</dbReference>
<gene>
    <name evidence="3" type="ORF">QQ020_03795</name>
</gene>
<evidence type="ECO:0000313" key="3">
    <source>
        <dbReference type="EMBL" id="MDN5211152.1"/>
    </source>
</evidence>
<dbReference type="Proteomes" id="UP001172083">
    <property type="component" value="Unassembled WGS sequence"/>
</dbReference>